<accession>A0A1G2U8M2</accession>
<feature type="region of interest" description="Disordered" evidence="1">
    <location>
        <begin position="101"/>
        <end position="122"/>
    </location>
</feature>
<dbReference type="Proteomes" id="UP000177068">
    <property type="component" value="Unassembled WGS sequence"/>
</dbReference>
<organism evidence="2 3">
    <name type="scientific">Candidatus Zambryskibacteria bacterium RIFCSPLOWO2_01_FULL_47_14</name>
    <dbReference type="NCBI Taxonomy" id="1802763"/>
    <lineage>
        <taxon>Bacteria</taxon>
        <taxon>Candidatus Zambryskiibacteriota</taxon>
    </lineage>
</organism>
<dbReference type="AlphaFoldDB" id="A0A1G2U8M2"/>
<evidence type="ECO:0000256" key="1">
    <source>
        <dbReference type="SAM" id="MobiDB-lite"/>
    </source>
</evidence>
<evidence type="ECO:0000313" key="2">
    <source>
        <dbReference type="EMBL" id="OHB05813.1"/>
    </source>
</evidence>
<gene>
    <name evidence="2" type="ORF">A3A26_03360</name>
</gene>
<name>A0A1G2U8M2_9BACT</name>
<protein>
    <submittedName>
        <fullName evidence="2">Uncharacterized protein</fullName>
    </submittedName>
</protein>
<reference evidence="2 3" key="1">
    <citation type="journal article" date="2016" name="Nat. Commun.">
        <title>Thousands of microbial genomes shed light on interconnected biogeochemical processes in an aquifer system.</title>
        <authorList>
            <person name="Anantharaman K."/>
            <person name="Brown C.T."/>
            <person name="Hug L.A."/>
            <person name="Sharon I."/>
            <person name="Castelle C.J."/>
            <person name="Probst A.J."/>
            <person name="Thomas B.C."/>
            <person name="Singh A."/>
            <person name="Wilkins M.J."/>
            <person name="Karaoz U."/>
            <person name="Brodie E.L."/>
            <person name="Williams K.H."/>
            <person name="Hubbard S.S."/>
            <person name="Banfield J.F."/>
        </authorList>
    </citation>
    <scope>NUCLEOTIDE SEQUENCE [LARGE SCALE GENOMIC DNA]</scope>
</reference>
<sequence>MMLHLVHQDREANWQPFYNRSLRREAGLHFQIPLCVLRWVLRRGIPRSSLATPADGLTRTGTSWAFGAAGMLTILAMRSAHFRFLLVSGPAGREVHMFKIQQQKQQRMGIPPRDTPTPASQE</sequence>
<dbReference type="EMBL" id="MHWG01000010">
    <property type="protein sequence ID" value="OHB05813.1"/>
    <property type="molecule type" value="Genomic_DNA"/>
</dbReference>
<comment type="caution">
    <text evidence="2">The sequence shown here is derived from an EMBL/GenBank/DDBJ whole genome shotgun (WGS) entry which is preliminary data.</text>
</comment>
<evidence type="ECO:0000313" key="3">
    <source>
        <dbReference type="Proteomes" id="UP000177068"/>
    </source>
</evidence>
<proteinExistence type="predicted"/>